<dbReference type="AlphaFoldDB" id="A0AA49GNY1"/>
<proteinExistence type="predicted"/>
<accession>A0AA49GNY1</accession>
<gene>
    <name evidence="1" type="ORF">K4G66_03250</name>
</gene>
<organism evidence="1">
    <name type="scientific">Roseihalotalea indica</name>
    <dbReference type="NCBI Taxonomy" id="2867963"/>
    <lineage>
        <taxon>Bacteria</taxon>
        <taxon>Pseudomonadati</taxon>
        <taxon>Bacteroidota</taxon>
        <taxon>Cytophagia</taxon>
        <taxon>Cytophagales</taxon>
        <taxon>Catalimonadaceae</taxon>
        <taxon>Roseihalotalea</taxon>
    </lineage>
</organism>
<evidence type="ECO:0000313" key="1">
    <source>
        <dbReference type="EMBL" id="WKN37723.1"/>
    </source>
</evidence>
<reference evidence="1" key="1">
    <citation type="journal article" date="2023" name="Comput. Struct. Biotechnol. J.">
        <title>Discovery of a novel marine Bacteroidetes with a rich repertoire of carbohydrate-active enzymes.</title>
        <authorList>
            <person name="Chen B."/>
            <person name="Liu G."/>
            <person name="Chen Q."/>
            <person name="Wang H."/>
            <person name="Liu L."/>
            <person name="Tang K."/>
        </authorList>
    </citation>
    <scope>NUCLEOTIDE SEQUENCE</scope>
    <source>
        <strain evidence="1">TK19036</strain>
    </source>
</reference>
<protein>
    <submittedName>
        <fullName evidence="1">Uncharacterized protein</fullName>
    </submittedName>
</protein>
<dbReference type="EMBL" id="CP120682">
    <property type="protein sequence ID" value="WKN37723.1"/>
    <property type="molecule type" value="Genomic_DNA"/>
</dbReference>
<reference evidence="1" key="2">
    <citation type="journal article" date="2024" name="Antonie Van Leeuwenhoek">
        <title>Roseihalotalea indica gen. nov., sp. nov., a halophilic Bacteroidetes from mesopelagic Southwest Indian Ocean with higher carbohydrate metabolic potential.</title>
        <authorList>
            <person name="Chen B."/>
            <person name="Zhang M."/>
            <person name="Lin D."/>
            <person name="Ye J."/>
            <person name="Tang K."/>
        </authorList>
    </citation>
    <scope>NUCLEOTIDE SEQUENCE</scope>
    <source>
        <strain evidence="1">TK19036</strain>
    </source>
</reference>
<sequence>MAPAEFHQQILPSGKVTLTGIVGDWGRLQPQRYTQDITTAL</sequence>
<name>A0AA49GNY1_9BACT</name>